<organism evidence="1 2">
    <name type="scientific">Lithospermum erythrorhizon</name>
    <name type="common">Purple gromwell</name>
    <name type="synonym">Lithospermum officinale var. erythrorhizon</name>
    <dbReference type="NCBI Taxonomy" id="34254"/>
    <lineage>
        <taxon>Eukaryota</taxon>
        <taxon>Viridiplantae</taxon>
        <taxon>Streptophyta</taxon>
        <taxon>Embryophyta</taxon>
        <taxon>Tracheophyta</taxon>
        <taxon>Spermatophyta</taxon>
        <taxon>Magnoliopsida</taxon>
        <taxon>eudicotyledons</taxon>
        <taxon>Gunneridae</taxon>
        <taxon>Pentapetalae</taxon>
        <taxon>asterids</taxon>
        <taxon>lamiids</taxon>
        <taxon>Boraginales</taxon>
        <taxon>Boraginaceae</taxon>
        <taxon>Boraginoideae</taxon>
        <taxon>Lithospermeae</taxon>
        <taxon>Lithospermum</taxon>
    </lineage>
</organism>
<dbReference type="AlphaFoldDB" id="A0AAV3PM27"/>
<dbReference type="EMBL" id="BAABME010002045">
    <property type="protein sequence ID" value="GAA0152774.1"/>
    <property type="molecule type" value="Genomic_DNA"/>
</dbReference>
<protein>
    <recommendedName>
        <fullName evidence="3">Reverse transcriptase domain-containing protein</fullName>
    </recommendedName>
</protein>
<evidence type="ECO:0000313" key="2">
    <source>
        <dbReference type="Proteomes" id="UP001454036"/>
    </source>
</evidence>
<gene>
    <name evidence="1" type="ORF">LIER_11171</name>
</gene>
<keyword evidence="2" id="KW-1185">Reference proteome</keyword>
<name>A0AAV3PM27_LITER</name>
<dbReference type="Proteomes" id="UP001454036">
    <property type="component" value="Unassembled WGS sequence"/>
</dbReference>
<reference evidence="1 2" key="1">
    <citation type="submission" date="2024-01" db="EMBL/GenBank/DDBJ databases">
        <title>The complete chloroplast genome sequence of Lithospermum erythrorhizon: insights into the phylogenetic relationship among Boraginaceae species and the maternal lineages of purple gromwells.</title>
        <authorList>
            <person name="Okada T."/>
            <person name="Watanabe K."/>
        </authorList>
    </citation>
    <scope>NUCLEOTIDE SEQUENCE [LARGE SCALE GENOMIC DNA]</scope>
</reference>
<sequence length="395" mass="45572">MCLRQGDPLSPILFALCTETLSSLLQFHQDQDSLKGIGLARNRPKLTHLLFADDSYFFMHLDNKSLDAFPSSLSIFCSDSCQIINLHKSVITFSPLTPRNVKSDVLSALGIVESSLFGNYLDLQVKRTVKFDPVKRLGSPNFYELILFGNTLWVIWITRNDTIFNHVDPNISRGLDQARKFALDWFRHSKKSKVFFYKSRPTTLGNNQQESSILFQNASLLRSNGCKRICRMRDSKIYLGTSNDKVPKWLINVFLEGSRTTIEGSYLLNTSISSTRNIQNLDYIDNNYVQNLSLLSVAQAIFTALILAKGLVFHSIYIVTDGFFSHVWFRNYHKLKNNEDWKKIMQEEDKRSCEIFWLPTNVGYFWNLKDIIINTFNVVLCNLDSNSLKGYEHFY</sequence>
<evidence type="ECO:0000313" key="1">
    <source>
        <dbReference type="EMBL" id="GAA0152774.1"/>
    </source>
</evidence>
<comment type="caution">
    <text evidence="1">The sequence shown here is derived from an EMBL/GenBank/DDBJ whole genome shotgun (WGS) entry which is preliminary data.</text>
</comment>
<evidence type="ECO:0008006" key="3">
    <source>
        <dbReference type="Google" id="ProtNLM"/>
    </source>
</evidence>
<accession>A0AAV3PM27</accession>
<proteinExistence type="predicted"/>